<dbReference type="Gene3D" id="1.20.1530.20">
    <property type="match status" value="1"/>
</dbReference>
<gene>
    <name evidence="10" type="ORF">SSOG_00073</name>
</gene>
<feature type="transmembrane region" description="Helical" evidence="8">
    <location>
        <begin position="6"/>
        <end position="26"/>
    </location>
</feature>
<evidence type="ECO:0000256" key="4">
    <source>
        <dbReference type="ARBA" id="ARBA00022692"/>
    </source>
</evidence>
<dbReference type="PANTHER" id="PTHR42751">
    <property type="entry name" value="SODIUM/HYDROGEN EXCHANGER FAMILY/TRKA DOMAIN PROTEIN"/>
    <property type="match status" value="1"/>
</dbReference>
<keyword evidence="11" id="KW-1185">Reference proteome</keyword>
<dbReference type="InterPro" id="IPR038770">
    <property type="entry name" value="Na+/solute_symporter_sf"/>
</dbReference>
<dbReference type="EMBL" id="GG657754">
    <property type="protein sequence ID" value="EFL20361.1"/>
    <property type="molecule type" value="Genomic_DNA"/>
</dbReference>
<feature type="compositionally biased region" description="Basic and acidic residues" evidence="7">
    <location>
        <begin position="374"/>
        <end position="386"/>
    </location>
</feature>
<feature type="transmembrane region" description="Helical" evidence="8">
    <location>
        <begin position="165"/>
        <end position="182"/>
    </location>
</feature>
<evidence type="ECO:0000313" key="10">
    <source>
        <dbReference type="EMBL" id="EFL20361.1"/>
    </source>
</evidence>
<dbReference type="AlphaFoldDB" id="D9W605"/>
<dbReference type="InterPro" id="IPR006153">
    <property type="entry name" value="Cation/H_exchanger_TM"/>
</dbReference>
<sequence>MDDPHDFEMLSALGLVLLLFYLGLEFHLDDLKSGGRRLLAAGGTYLLLNVGAGLGFGFALGWGAREALVLSGVLGISSSAIVTKILIDLGRITRPETRLILGVTVVEDVFLALYLAALQPVISGAQGVPETVLQAAKAFGFLMVLAIAARYGTRLIGRLIAVRDNELLVTSFLGAAILIAGVSEVLGVVDAIGAFMVGLILAGTPSGPRIRELVHPLRDAFAAIFFFAFGLAINPADIASVALPVAAATALTIAMNVAAGLFAARLYRYGPQPAANIATTLLGRGEFALILAAMAAGAGLDDRLAPFIAGYVLVLAVLSPIVAGRSHLLSRALRAAPFLLPGDRARRPTAVVRLGPARIVAGPPGGGDAEDGGEEKRGEGGERDATPAEGSRTRRSACLRFPVWGVYPVGEVSGEREYGEAEKSGPGLYRPMAGQGSGVAGPRARASATQTRLKAKYHSPPVATARRSWGWWRRSRGSAVSVAR</sequence>
<protein>
    <submittedName>
        <fullName evidence="10">Na+/H+ antiporter</fullName>
    </submittedName>
</protein>
<feature type="transmembrane region" description="Helical" evidence="8">
    <location>
        <begin position="276"/>
        <end position="298"/>
    </location>
</feature>
<proteinExistence type="inferred from homology"/>
<dbReference type="Pfam" id="PF00999">
    <property type="entry name" value="Na_H_Exchanger"/>
    <property type="match status" value="1"/>
</dbReference>
<dbReference type="GO" id="GO:0016020">
    <property type="term" value="C:membrane"/>
    <property type="evidence" value="ECO:0007669"/>
    <property type="project" value="UniProtKB-SubCell"/>
</dbReference>
<evidence type="ECO:0000256" key="3">
    <source>
        <dbReference type="ARBA" id="ARBA00022448"/>
    </source>
</evidence>
<feature type="transmembrane region" description="Helical" evidence="8">
    <location>
        <begin position="242"/>
        <end position="264"/>
    </location>
</feature>
<feature type="transmembrane region" description="Helical" evidence="8">
    <location>
        <begin position="217"/>
        <end position="236"/>
    </location>
</feature>
<organism evidence="10 11">
    <name type="scientific">Streptomyces himastatinicus ATCC 53653</name>
    <dbReference type="NCBI Taxonomy" id="457427"/>
    <lineage>
        <taxon>Bacteria</taxon>
        <taxon>Bacillati</taxon>
        <taxon>Actinomycetota</taxon>
        <taxon>Actinomycetes</taxon>
        <taxon>Kitasatosporales</taxon>
        <taxon>Streptomycetaceae</taxon>
        <taxon>Streptomyces</taxon>
        <taxon>Streptomyces violaceusniger group</taxon>
    </lineage>
</organism>
<feature type="region of interest" description="Disordered" evidence="7">
    <location>
        <begin position="357"/>
        <end position="394"/>
    </location>
</feature>
<dbReference type="PANTHER" id="PTHR42751:SF4">
    <property type="entry name" value="K(+)_H(+) ANTIPORTER SUBUNIT KHTU"/>
    <property type="match status" value="1"/>
</dbReference>
<evidence type="ECO:0000259" key="9">
    <source>
        <dbReference type="Pfam" id="PF00999"/>
    </source>
</evidence>
<dbReference type="Proteomes" id="UP000003963">
    <property type="component" value="Unassembled WGS sequence"/>
</dbReference>
<dbReference type="STRING" id="457427.SSOG_00073"/>
<evidence type="ECO:0000313" key="11">
    <source>
        <dbReference type="Proteomes" id="UP000003963"/>
    </source>
</evidence>
<comment type="similarity">
    <text evidence="2">Belongs to the monovalent cation:proton antiporter 2 (CPA2) transporter (TC 2.A.37) family.</text>
</comment>
<feature type="region of interest" description="Disordered" evidence="7">
    <location>
        <begin position="435"/>
        <end position="460"/>
    </location>
</feature>
<dbReference type="HOGENOM" id="CLU_563727_0_0_11"/>
<keyword evidence="6 8" id="KW-0472">Membrane</keyword>
<feature type="transmembrane region" description="Helical" evidence="8">
    <location>
        <begin position="68"/>
        <end position="87"/>
    </location>
</feature>
<evidence type="ECO:0000256" key="1">
    <source>
        <dbReference type="ARBA" id="ARBA00004141"/>
    </source>
</evidence>
<feature type="transmembrane region" description="Helical" evidence="8">
    <location>
        <begin position="304"/>
        <end position="324"/>
    </location>
</feature>
<feature type="transmembrane region" description="Helical" evidence="8">
    <location>
        <begin position="38"/>
        <end position="62"/>
    </location>
</feature>
<reference evidence="10 11" key="1">
    <citation type="submission" date="2009-02" db="EMBL/GenBank/DDBJ databases">
        <title>Annotation of Streptomyces hygroscopicus strain ATCC 53653.</title>
        <authorList>
            <consortium name="The Broad Institute Genome Sequencing Platform"/>
            <consortium name="Broad Institute Microbial Sequencing Center"/>
            <person name="Fischbach M."/>
            <person name="Godfrey P."/>
            <person name="Ward D."/>
            <person name="Young S."/>
            <person name="Zeng Q."/>
            <person name="Koehrsen M."/>
            <person name="Alvarado L."/>
            <person name="Berlin A.M."/>
            <person name="Bochicchio J."/>
            <person name="Borenstein D."/>
            <person name="Chapman S.B."/>
            <person name="Chen Z."/>
            <person name="Engels R."/>
            <person name="Freedman E."/>
            <person name="Gellesch M."/>
            <person name="Goldberg J."/>
            <person name="Griggs A."/>
            <person name="Gujja S."/>
            <person name="Heilman E.R."/>
            <person name="Heiman D.I."/>
            <person name="Hepburn T.A."/>
            <person name="Howarth C."/>
            <person name="Jen D."/>
            <person name="Larson L."/>
            <person name="Lewis B."/>
            <person name="Mehta T."/>
            <person name="Park D."/>
            <person name="Pearson M."/>
            <person name="Richards J."/>
            <person name="Roberts A."/>
            <person name="Saif S."/>
            <person name="Shea T.D."/>
            <person name="Shenoy N."/>
            <person name="Sisk P."/>
            <person name="Stolte C."/>
            <person name="Sykes S.N."/>
            <person name="Thomson T."/>
            <person name="Walk T."/>
            <person name="White J."/>
            <person name="Yandava C."/>
            <person name="Straight P."/>
            <person name="Clardy J."/>
            <person name="Hung D."/>
            <person name="Kolter R."/>
            <person name="Mekalanos J."/>
            <person name="Walker S."/>
            <person name="Walsh C.T."/>
            <person name="Wieland-Brown L.C."/>
            <person name="Haas B."/>
            <person name="Nusbaum C."/>
            <person name="Birren B."/>
        </authorList>
    </citation>
    <scope>NUCLEOTIDE SEQUENCE [LARGE SCALE GENOMIC DNA]</scope>
    <source>
        <strain evidence="10 11">ATCC 53653</strain>
    </source>
</reference>
<keyword evidence="3" id="KW-0813">Transport</keyword>
<feature type="transmembrane region" description="Helical" evidence="8">
    <location>
        <begin position="134"/>
        <end position="153"/>
    </location>
</feature>
<name>D9W605_9ACTN</name>
<feature type="transmembrane region" description="Helical" evidence="8">
    <location>
        <begin position="99"/>
        <end position="122"/>
    </location>
</feature>
<keyword evidence="4 8" id="KW-0812">Transmembrane</keyword>
<evidence type="ECO:0000256" key="5">
    <source>
        <dbReference type="ARBA" id="ARBA00022989"/>
    </source>
</evidence>
<feature type="domain" description="Cation/H+ exchanger transmembrane" evidence="9">
    <location>
        <begin position="3"/>
        <end position="322"/>
    </location>
</feature>
<evidence type="ECO:0000256" key="2">
    <source>
        <dbReference type="ARBA" id="ARBA00005551"/>
    </source>
</evidence>
<keyword evidence="5 8" id="KW-1133">Transmembrane helix</keyword>
<dbReference type="GO" id="GO:0015297">
    <property type="term" value="F:antiporter activity"/>
    <property type="evidence" value="ECO:0007669"/>
    <property type="project" value="InterPro"/>
</dbReference>
<comment type="subcellular location">
    <subcellularLocation>
        <location evidence="1">Membrane</location>
        <topology evidence="1">Multi-pass membrane protein</topology>
    </subcellularLocation>
</comment>
<evidence type="ECO:0000256" key="8">
    <source>
        <dbReference type="SAM" id="Phobius"/>
    </source>
</evidence>
<evidence type="ECO:0000256" key="6">
    <source>
        <dbReference type="ARBA" id="ARBA00023136"/>
    </source>
</evidence>
<accession>D9W605</accession>
<evidence type="ECO:0000256" key="7">
    <source>
        <dbReference type="SAM" id="MobiDB-lite"/>
    </source>
</evidence>
<dbReference type="GO" id="GO:1902600">
    <property type="term" value="P:proton transmembrane transport"/>
    <property type="evidence" value="ECO:0007669"/>
    <property type="project" value="InterPro"/>
</dbReference>